<evidence type="ECO:0000256" key="1">
    <source>
        <dbReference type="SAM" id="MobiDB-lite"/>
    </source>
</evidence>
<evidence type="ECO:0000313" key="4">
    <source>
        <dbReference type="EMBL" id="MFD0975313.1"/>
    </source>
</evidence>
<proteinExistence type="predicted"/>
<feature type="compositionally biased region" description="Basic and acidic residues" evidence="1">
    <location>
        <begin position="222"/>
        <end position="233"/>
    </location>
</feature>
<dbReference type="PANTHER" id="PTHR39200">
    <property type="entry name" value="HYPOTHETICAL EXPORTED PROTEIN"/>
    <property type="match status" value="1"/>
</dbReference>
<dbReference type="Gene3D" id="2.160.20.120">
    <property type="match status" value="1"/>
</dbReference>
<reference evidence="5" key="1">
    <citation type="journal article" date="2019" name="Int. J. Syst. Evol. Microbiol.">
        <title>The Global Catalogue of Microorganisms (GCM) 10K type strain sequencing project: providing services to taxonomists for standard genome sequencing and annotation.</title>
        <authorList>
            <consortium name="The Broad Institute Genomics Platform"/>
            <consortium name="The Broad Institute Genome Sequencing Center for Infectious Disease"/>
            <person name="Wu L."/>
            <person name="Ma J."/>
        </authorList>
    </citation>
    <scope>NUCLEOTIDE SEQUENCE [LARGE SCALE GENOMIC DNA]</scope>
    <source>
        <strain evidence="5">CCUG 60898</strain>
    </source>
</reference>
<protein>
    <submittedName>
        <fullName evidence="4">Head GIN domain-containing protein</fullName>
    </submittedName>
</protein>
<accession>A0ABW3IBX6</accession>
<dbReference type="EMBL" id="JBHTJP010000002">
    <property type="protein sequence ID" value="MFD0975313.1"/>
    <property type="molecule type" value="Genomic_DNA"/>
</dbReference>
<dbReference type="PANTHER" id="PTHR39200:SF1">
    <property type="entry name" value="AUTO-TRANSPORTER ADHESIN HEAD GIN DOMAIN-CONTAINING PROTEIN-RELATED"/>
    <property type="match status" value="1"/>
</dbReference>
<feature type="signal peptide" evidence="2">
    <location>
        <begin position="1"/>
        <end position="20"/>
    </location>
</feature>
<dbReference type="Pfam" id="PF10988">
    <property type="entry name" value="DUF2807"/>
    <property type="match status" value="1"/>
</dbReference>
<gene>
    <name evidence="4" type="ORF">ACFQ1G_00780</name>
</gene>
<evidence type="ECO:0000313" key="5">
    <source>
        <dbReference type="Proteomes" id="UP001597100"/>
    </source>
</evidence>
<feature type="domain" description="Putative auto-transporter adhesin head GIN" evidence="3">
    <location>
        <begin position="44"/>
        <end position="228"/>
    </location>
</feature>
<organism evidence="4 5">
    <name type="scientific">Salinimicrobium gaetbulicola</name>
    <dbReference type="NCBI Taxonomy" id="999702"/>
    <lineage>
        <taxon>Bacteria</taxon>
        <taxon>Pseudomonadati</taxon>
        <taxon>Bacteroidota</taxon>
        <taxon>Flavobacteriia</taxon>
        <taxon>Flavobacteriales</taxon>
        <taxon>Flavobacteriaceae</taxon>
        <taxon>Salinimicrobium</taxon>
    </lineage>
</organism>
<dbReference type="InterPro" id="IPR021255">
    <property type="entry name" value="DUF2807"/>
</dbReference>
<name>A0ABW3IBX6_9FLAO</name>
<evidence type="ECO:0000259" key="3">
    <source>
        <dbReference type="Pfam" id="PF10988"/>
    </source>
</evidence>
<feature type="region of interest" description="Disordered" evidence="1">
    <location>
        <begin position="216"/>
        <end position="244"/>
    </location>
</feature>
<feature type="chain" id="PRO_5045575613" evidence="2">
    <location>
        <begin position="21"/>
        <end position="244"/>
    </location>
</feature>
<sequence length="244" mass="26270">MKKLITSIVLAVFFFTPTQAQWWSGTEEVNGNGNMTTESRTVSDYDRVSLLGSMDVQLVAGKEGNLKIEAEENLLKHIITEVEGNSLKIRVEKGYRLDPSRNMEIKVVVPFESLDAVTLTGSGDIYSADEIRSKNFEIKIVGSGDVKLFVTAKDATAGVTGSGDIELKGSAENFDCKVTGSGDISAFNFKSATVSATVLGSGDIQVYASEELSAKTPGSGDIEYRGNPKKENFRTMGSGSITKR</sequence>
<evidence type="ECO:0000256" key="2">
    <source>
        <dbReference type="SAM" id="SignalP"/>
    </source>
</evidence>
<keyword evidence="2" id="KW-0732">Signal</keyword>
<feature type="compositionally biased region" description="Polar residues" evidence="1">
    <location>
        <begin position="235"/>
        <end position="244"/>
    </location>
</feature>
<comment type="caution">
    <text evidence="4">The sequence shown here is derived from an EMBL/GenBank/DDBJ whole genome shotgun (WGS) entry which is preliminary data.</text>
</comment>
<dbReference type="RefSeq" id="WP_380736322.1">
    <property type="nucleotide sequence ID" value="NZ_JBHTJP010000002.1"/>
</dbReference>
<dbReference type="Proteomes" id="UP001597100">
    <property type="component" value="Unassembled WGS sequence"/>
</dbReference>
<keyword evidence="5" id="KW-1185">Reference proteome</keyword>